<sequence length="114" mass="12769">MGSFKLLLFAAAVITGVSTFTCPKCTNENNWRSCTDTQTCTGNVDICQLIVENDGTRHKLDYHCSHSQNCHDEHETQHCDINVNGHCQFCCNSIASCKTQREGIFDTCELEFCP</sequence>
<dbReference type="AlphaFoldDB" id="A0A9W2YZV8"/>
<keyword evidence="2" id="KW-1185">Reference proteome</keyword>
<reference evidence="3" key="1">
    <citation type="submission" date="2025-08" db="UniProtKB">
        <authorList>
            <consortium name="RefSeq"/>
        </authorList>
    </citation>
    <scope>IDENTIFICATION</scope>
</reference>
<keyword evidence="1" id="KW-0732">Signal</keyword>
<evidence type="ECO:0000313" key="2">
    <source>
        <dbReference type="Proteomes" id="UP001165740"/>
    </source>
</evidence>
<evidence type="ECO:0000256" key="1">
    <source>
        <dbReference type="SAM" id="SignalP"/>
    </source>
</evidence>
<feature type="chain" id="PRO_5040740975" evidence="1">
    <location>
        <begin position="20"/>
        <end position="114"/>
    </location>
</feature>
<gene>
    <name evidence="3" type="primary">LOC106055649</name>
</gene>
<dbReference type="RefSeq" id="XP_055868275.1">
    <property type="nucleotide sequence ID" value="XM_056012300.1"/>
</dbReference>
<organism evidence="2 3">
    <name type="scientific">Biomphalaria glabrata</name>
    <name type="common">Bloodfluke planorb</name>
    <name type="synonym">Freshwater snail</name>
    <dbReference type="NCBI Taxonomy" id="6526"/>
    <lineage>
        <taxon>Eukaryota</taxon>
        <taxon>Metazoa</taxon>
        <taxon>Spiralia</taxon>
        <taxon>Lophotrochozoa</taxon>
        <taxon>Mollusca</taxon>
        <taxon>Gastropoda</taxon>
        <taxon>Heterobranchia</taxon>
        <taxon>Euthyneura</taxon>
        <taxon>Panpulmonata</taxon>
        <taxon>Hygrophila</taxon>
        <taxon>Lymnaeoidea</taxon>
        <taxon>Planorbidae</taxon>
        <taxon>Biomphalaria</taxon>
    </lineage>
</organism>
<dbReference type="GeneID" id="106055649"/>
<feature type="signal peptide" evidence="1">
    <location>
        <begin position="1"/>
        <end position="19"/>
    </location>
</feature>
<evidence type="ECO:0000313" key="3">
    <source>
        <dbReference type="RefSeq" id="XP_055868275.1"/>
    </source>
</evidence>
<dbReference type="OrthoDB" id="6075077at2759"/>
<name>A0A9W2YZV8_BIOGL</name>
<protein>
    <submittedName>
        <fullName evidence="3">Uncharacterized protein LOC106055649</fullName>
    </submittedName>
</protein>
<proteinExistence type="predicted"/>
<accession>A0A9W2YZV8</accession>
<dbReference type="Proteomes" id="UP001165740">
    <property type="component" value="Chromosome 15"/>
</dbReference>